<reference evidence="2 3" key="1">
    <citation type="submission" date="2018-06" db="EMBL/GenBank/DDBJ databases">
        <title>Comparative genomics reveals the genomic features of Rhizophagus irregularis, R. cerebriforme, R. diaphanum and Gigaspora rosea, and their symbiotic lifestyle signature.</title>
        <authorList>
            <person name="Morin E."/>
            <person name="San Clemente H."/>
            <person name="Chen E.C.H."/>
            <person name="De La Providencia I."/>
            <person name="Hainaut M."/>
            <person name="Kuo A."/>
            <person name="Kohler A."/>
            <person name="Murat C."/>
            <person name="Tang N."/>
            <person name="Roy S."/>
            <person name="Loubradou J."/>
            <person name="Henrissat B."/>
            <person name="Grigoriev I.V."/>
            <person name="Corradi N."/>
            <person name="Roux C."/>
            <person name="Martin F.M."/>
        </authorList>
    </citation>
    <scope>NUCLEOTIDE SEQUENCE [LARGE SCALE GENOMIC DNA]</scope>
    <source>
        <strain evidence="2 3">DAOM 194757</strain>
    </source>
</reference>
<dbReference type="SUPFAM" id="SSF53098">
    <property type="entry name" value="Ribonuclease H-like"/>
    <property type="match status" value="1"/>
</dbReference>
<evidence type="ECO:0000313" key="3">
    <source>
        <dbReference type="Proteomes" id="UP000266673"/>
    </source>
</evidence>
<feature type="domain" description="DNA-directed DNA polymerase family B exonuclease" evidence="1">
    <location>
        <begin position="2"/>
        <end position="98"/>
    </location>
</feature>
<accession>A0A397V711</accession>
<dbReference type="Pfam" id="PF03104">
    <property type="entry name" value="DNA_pol_B_exo1"/>
    <property type="match status" value="1"/>
</dbReference>
<dbReference type="InterPro" id="IPR036397">
    <property type="entry name" value="RNaseH_sf"/>
</dbReference>
<dbReference type="EMBL" id="QKWP01000551">
    <property type="protein sequence ID" value="RIB18260.1"/>
    <property type="molecule type" value="Genomic_DNA"/>
</dbReference>
<dbReference type="InterPro" id="IPR012337">
    <property type="entry name" value="RNaseH-like_sf"/>
</dbReference>
<sequence length="115" mass="13494">MGNVPIAKYEEDRVFMICITIHWRDDPKPLKQICLVDVETAPDPDWVTVVCGNQTNLLKAFAFCWKAIMPDIQIRFNDSQYDWPFIIEKAKSLGILEWMYNHMSPEPSYIEEIIN</sequence>
<comment type="caution">
    <text evidence="2">The sequence shown here is derived from an EMBL/GenBank/DDBJ whole genome shotgun (WGS) entry which is preliminary data.</text>
</comment>
<dbReference type="Gene3D" id="3.30.420.10">
    <property type="entry name" value="Ribonuclease H-like superfamily/Ribonuclease H"/>
    <property type="match status" value="1"/>
</dbReference>
<name>A0A397V711_9GLOM</name>
<dbReference type="GO" id="GO:0003676">
    <property type="term" value="F:nucleic acid binding"/>
    <property type="evidence" value="ECO:0007669"/>
    <property type="project" value="InterPro"/>
</dbReference>
<evidence type="ECO:0000259" key="1">
    <source>
        <dbReference type="Pfam" id="PF03104"/>
    </source>
</evidence>
<protein>
    <recommendedName>
        <fullName evidence="1">DNA-directed DNA polymerase family B exonuclease domain-containing protein</fullName>
    </recommendedName>
</protein>
<dbReference type="STRING" id="44941.A0A397V711"/>
<proteinExistence type="predicted"/>
<dbReference type="Proteomes" id="UP000266673">
    <property type="component" value="Unassembled WGS sequence"/>
</dbReference>
<dbReference type="InterPro" id="IPR006133">
    <property type="entry name" value="DNA-dir_DNA_pol_B_exonuc"/>
</dbReference>
<keyword evidence="3" id="KW-1185">Reference proteome</keyword>
<organism evidence="2 3">
    <name type="scientific">Gigaspora rosea</name>
    <dbReference type="NCBI Taxonomy" id="44941"/>
    <lineage>
        <taxon>Eukaryota</taxon>
        <taxon>Fungi</taxon>
        <taxon>Fungi incertae sedis</taxon>
        <taxon>Mucoromycota</taxon>
        <taxon>Glomeromycotina</taxon>
        <taxon>Glomeromycetes</taxon>
        <taxon>Diversisporales</taxon>
        <taxon>Gigasporaceae</taxon>
        <taxon>Gigaspora</taxon>
    </lineage>
</organism>
<dbReference type="AlphaFoldDB" id="A0A397V711"/>
<evidence type="ECO:0000313" key="2">
    <source>
        <dbReference type="EMBL" id="RIB18260.1"/>
    </source>
</evidence>
<gene>
    <name evidence="2" type="ORF">C2G38_2037068</name>
</gene>
<dbReference type="OrthoDB" id="2424995at2759"/>